<evidence type="ECO:0000256" key="15">
    <source>
        <dbReference type="RuleBase" id="RU365013"/>
    </source>
</evidence>
<dbReference type="Pfam" id="PF00158">
    <property type="entry name" value="Sigma54_activat"/>
    <property type="match status" value="1"/>
</dbReference>
<dbReference type="InterPro" id="IPR025662">
    <property type="entry name" value="Sigma_54_int_dom_ATP-bd_1"/>
</dbReference>
<evidence type="ECO:0000313" key="18">
    <source>
        <dbReference type="EMBL" id="MCG9964698.1"/>
    </source>
</evidence>
<dbReference type="PROSITE" id="PS00688">
    <property type="entry name" value="SIGMA54_INTERACT_3"/>
    <property type="match status" value="1"/>
</dbReference>
<keyword evidence="6 15" id="KW-0547">Nucleotide-binding</keyword>
<protein>
    <recommendedName>
        <fullName evidence="2 15">DNA-binding transcriptional regulator NtrC</fullName>
    </recommendedName>
    <alternativeName>
        <fullName evidence="15">Nitrogen regulation protein NR(I)</fullName>
    </alternativeName>
</protein>
<feature type="domain" description="Response regulatory" evidence="17">
    <location>
        <begin position="6"/>
        <end position="120"/>
    </location>
</feature>
<dbReference type="PANTHER" id="PTHR32071">
    <property type="entry name" value="TRANSCRIPTIONAL REGULATORY PROTEIN"/>
    <property type="match status" value="1"/>
</dbReference>
<dbReference type="PRINTS" id="PR01590">
    <property type="entry name" value="HTHFIS"/>
</dbReference>
<keyword evidence="13 15" id="KW-0535">Nitrogen fixation</keyword>
<dbReference type="EMBL" id="JACSDI010000008">
    <property type="protein sequence ID" value="MCG9964698.1"/>
    <property type="molecule type" value="Genomic_DNA"/>
</dbReference>
<evidence type="ECO:0000259" key="17">
    <source>
        <dbReference type="PROSITE" id="PS50110"/>
    </source>
</evidence>
<dbReference type="CDD" id="cd00009">
    <property type="entry name" value="AAA"/>
    <property type="match status" value="1"/>
</dbReference>
<evidence type="ECO:0000256" key="4">
    <source>
        <dbReference type="ARBA" id="ARBA00022491"/>
    </source>
</evidence>
<keyword evidence="10 15" id="KW-0238">DNA-binding</keyword>
<dbReference type="InterPro" id="IPR003593">
    <property type="entry name" value="AAA+_ATPase"/>
</dbReference>
<evidence type="ECO:0000256" key="13">
    <source>
        <dbReference type="ARBA" id="ARBA00023231"/>
    </source>
</evidence>
<keyword evidence="9 15" id="KW-0805">Transcription regulation</keyword>
<dbReference type="NCBIfam" id="NF008176">
    <property type="entry name" value="PRK10923.1"/>
    <property type="match status" value="1"/>
</dbReference>
<evidence type="ECO:0000256" key="3">
    <source>
        <dbReference type="ARBA" id="ARBA00022490"/>
    </source>
</evidence>
<keyword evidence="5 14" id="KW-0597">Phosphoprotein</keyword>
<dbReference type="Gene3D" id="1.10.8.60">
    <property type="match status" value="1"/>
</dbReference>
<dbReference type="Gene3D" id="1.10.10.60">
    <property type="entry name" value="Homeodomain-like"/>
    <property type="match status" value="1"/>
</dbReference>
<evidence type="ECO:0000256" key="1">
    <source>
        <dbReference type="ARBA" id="ARBA00004496"/>
    </source>
</evidence>
<dbReference type="Gene3D" id="3.40.50.300">
    <property type="entry name" value="P-loop containing nucleotide triphosphate hydrolases"/>
    <property type="match status" value="1"/>
</dbReference>
<evidence type="ECO:0000256" key="14">
    <source>
        <dbReference type="PROSITE-ProRule" id="PRU00169"/>
    </source>
</evidence>
<comment type="caution">
    <text evidence="18">The sequence shown here is derived from an EMBL/GenBank/DDBJ whole genome shotgun (WGS) entry which is preliminary data.</text>
</comment>
<evidence type="ECO:0000313" key="19">
    <source>
        <dbReference type="Proteomes" id="UP000829384"/>
    </source>
</evidence>
<dbReference type="PROSITE" id="PS00676">
    <property type="entry name" value="SIGMA54_INTERACT_2"/>
    <property type="match status" value="1"/>
</dbReference>
<sequence>MRISEQVWILDDDSSIRWVLEKALQGAKLSTASFAAAESLWQALEISQPRVIVSDIRMPGTDGLTLLERLQIHYPHIPVIIMTAHSDLDSAVSAYQAGAFEYLPKPFDIDEAISLVERALTHATEQSPTPVAQDTQVKTPEIIGEAPAMQEVFRAIGRLSRSSISVLINGQSGTGKELVAGALHKHSPRKDKPFIALNMAAIPKDLIESELFGHEKGAFTGAANVRQGRFEQANGGTLFLDEIGDMPLDVQTRLLRVLADGQFYRVGGHSAVQVDVRIIAATHQDLEQLVLKGGFREDLFHRLNVIRIHLPPLSQRREDIPQLASHFLASAAKEIGVEAKILTKETAAKLSQLPWPGNVRQLENTCRWLTVMASGQEILPQDLPPELLKEPTTINPMAKGSQDWQSALTEWIDQKLSEGNSDLLTEVQPAFERILLETALRHTQGHKQEAAKRLGWGRNTLTRKLKELSMD</sequence>
<evidence type="ECO:0000256" key="6">
    <source>
        <dbReference type="ARBA" id="ARBA00022741"/>
    </source>
</evidence>
<dbReference type="InterPro" id="IPR010114">
    <property type="entry name" value="Transcript_reg_NtrC"/>
</dbReference>
<dbReference type="CDD" id="cd19919">
    <property type="entry name" value="REC_NtrC"/>
    <property type="match status" value="1"/>
</dbReference>
<dbReference type="InterPro" id="IPR025944">
    <property type="entry name" value="Sigma_54_int_dom_CS"/>
</dbReference>
<dbReference type="SUPFAM" id="SSF52172">
    <property type="entry name" value="CheY-like"/>
    <property type="match status" value="1"/>
</dbReference>
<dbReference type="InterPro" id="IPR025943">
    <property type="entry name" value="Sigma_54_int_dom_ATP-bd_2"/>
</dbReference>
<evidence type="ECO:0000256" key="9">
    <source>
        <dbReference type="ARBA" id="ARBA00023015"/>
    </source>
</evidence>
<dbReference type="SMART" id="SM00382">
    <property type="entry name" value="AAA"/>
    <property type="match status" value="1"/>
</dbReference>
<comment type="subcellular location">
    <subcellularLocation>
        <location evidence="1 15">Cytoplasm</location>
    </subcellularLocation>
</comment>
<dbReference type="SMART" id="SM00448">
    <property type="entry name" value="REC"/>
    <property type="match status" value="1"/>
</dbReference>
<dbReference type="PROSITE" id="PS00675">
    <property type="entry name" value="SIGMA54_INTERACT_1"/>
    <property type="match status" value="1"/>
</dbReference>
<dbReference type="Gene3D" id="3.40.50.2300">
    <property type="match status" value="1"/>
</dbReference>
<dbReference type="PANTHER" id="PTHR32071:SF95">
    <property type="entry name" value="DNA-BINDING TRANSCRIPTIONAL REGULATOR NTRC"/>
    <property type="match status" value="1"/>
</dbReference>
<keyword evidence="3 15" id="KW-0963">Cytoplasm</keyword>
<organism evidence="18 19">
    <name type="scientific">Shewanella cutis</name>
    <dbReference type="NCBI Taxonomy" id="2766780"/>
    <lineage>
        <taxon>Bacteria</taxon>
        <taxon>Pseudomonadati</taxon>
        <taxon>Pseudomonadota</taxon>
        <taxon>Gammaproteobacteria</taxon>
        <taxon>Alteromonadales</taxon>
        <taxon>Shewanellaceae</taxon>
        <taxon>Shewanella</taxon>
    </lineage>
</organism>
<dbReference type="PROSITE" id="PS50110">
    <property type="entry name" value="RESPONSE_REGULATORY"/>
    <property type="match status" value="1"/>
</dbReference>
<dbReference type="RefSeq" id="WP_240131280.1">
    <property type="nucleotide sequence ID" value="NZ_JACSDI010000008.1"/>
</dbReference>
<dbReference type="SUPFAM" id="SSF46689">
    <property type="entry name" value="Homeodomain-like"/>
    <property type="match status" value="1"/>
</dbReference>
<keyword evidence="19" id="KW-1185">Reference proteome</keyword>
<dbReference type="Pfam" id="PF25601">
    <property type="entry name" value="AAA_lid_14"/>
    <property type="match status" value="1"/>
</dbReference>
<accession>A0ABS9QWF5</accession>
<evidence type="ECO:0000256" key="10">
    <source>
        <dbReference type="ARBA" id="ARBA00023125"/>
    </source>
</evidence>
<reference evidence="18 19" key="1">
    <citation type="submission" date="2020-08" db="EMBL/GenBank/DDBJ databases">
        <title>Whole genome sequence of Shewanella sp strain PS-2.</title>
        <authorList>
            <person name="Das S.K."/>
        </authorList>
    </citation>
    <scope>NUCLEOTIDE SEQUENCE [LARGE SCALE GENOMIC DNA]</scope>
    <source>
        <strain evidence="18 19">PS-2</strain>
    </source>
</reference>
<dbReference type="InterPro" id="IPR002197">
    <property type="entry name" value="HTH_Fis"/>
</dbReference>
<dbReference type="Pfam" id="PF00072">
    <property type="entry name" value="Response_reg"/>
    <property type="match status" value="1"/>
</dbReference>
<dbReference type="InterPro" id="IPR009057">
    <property type="entry name" value="Homeodomain-like_sf"/>
</dbReference>
<proteinExistence type="predicted"/>
<dbReference type="PROSITE" id="PS50045">
    <property type="entry name" value="SIGMA54_INTERACT_4"/>
    <property type="match status" value="1"/>
</dbReference>
<dbReference type="NCBIfam" id="TIGR01818">
    <property type="entry name" value="ntrC"/>
    <property type="match status" value="1"/>
</dbReference>
<keyword evidence="11 15" id="KW-0010">Activator</keyword>
<evidence type="ECO:0000259" key="16">
    <source>
        <dbReference type="PROSITE" id="PS50045"/>
    </source>
</evidence>
<dbReference type="InterPro" id="IPR027417">
    <property type="entry name" value="P-loop_NTPase"/>
</dbReference>
<evidence type="ECO:0000256" key="8">
    <source>
        <dbReference type="ARBA" id="ARBA00023012"/>
    </source>
</evidence>
<keyword evidence="7 15" id="KW-0067">ATP-binding</keyword>
<keyword evidence="4 15" id="KW-0678">Repressor</keyword>
<evidence type="ECO:0000256" key="7">
    <source>
        <dbReference type="ARBA" id="ARBA00022840"/>
    </source>
</evidence>
<dbReference type="Proteomes" id="UP000829384">
    <property type="component" value="Unassembled WGS sequence"/>
</dbReference>
<feature type="domain" description="Sigma-54 factor interaction" evidence="16">
    <location>
        <begin position="142"/>
        <end position="371"/>
    </location>
</feature>
<dbReference type="InterPro" id="IPR011006">
    <property type="entry name" value="CheY-like_superfamily"/>
</dbReference>
<evidence type="ECO:0000256" key="12">
    <source>
        <dbReference type="ARBA" id="ARBA00023163"/>
    </source>
</evidence>
<dbReference type="InterPro" id="IPR001789">
    <property type="entry name" value="Sig_transdc_resp-reg_receiver"/>
</dbReference>
<evidence type="ECO:0000256" key="11">
    <source>
        <dbReference type="ARBA" id="ARBA00023159"/>
    </source>
</evidence>
<keyword evidence="12 15" id="KW-0804">Transcription</keyword>
<feature type="modified residue" description="4-aspartylphosphate" evidence="14">
    <location>
        <position position="55"/>
    </location>
</feature>
<name>A0ABS9QWF5_9GAMM</name>
<dbReference type="InterPro" id="IPR058031">
    <property type="entry name" value="AAA_lid_NorR"/>
</dbReference>
<dbReference type="SUPFAM" id="SSF52540">
    <property type="entry name" value="P-loop containing nucleoside triphosphate hydrolases"/>
    <property type="match status" value="1"/>
</dbReference>
<dbReference type="InterPro" id="IPR002078">
    <property type="entry name" value="Sigma_54_int"/>
</dbReference>
<dbReference type="Pfam" id="PF02954">
    <property type="entry name" value="HTH_8"/>
    <property type="match status" value="1"/>
</dbReference>
<keyword evidence="8 15" id="KW-0902">Two-component regulatory system</keyword>
<evidence type="ECO:0000256" key="5">
    <source>
        <dbReference type="ARBA" id="ARBA00022553"/>
    </source>
</evidence>
<gene>
    <name evidence="18" type="primary">glnG</name>
    <name evidence="15" type="synonym">ntrC</name>
    <name evidence="18" type="ORF">H9J30_12350</name>
</gene>
<evidence type="ECO:0000256" key="2">
    <source>
        <dbReference type="ARBA" id="ARBA00019059"/>
    </source>
</evidence>
<comment type="function">
    <text evidence="15">Member of the two-component regulatory system NtrB/NtrC, which controls expression of the nitrogen-regulated (ntr) genes in response to nitrogen limitation. Phosphorylated NtrC binds directly to DNA and stimulates the formation of open promoter-sigma54-RNA polymerase complexes.</text>
</comment>